<protein>
    <submittedName>
        <fullName evidence="2">(raccoon dog) hypothetical protein</fullName>
    </submittedName>
</protein>
<feature type="region of interest" description="Disordered" evidence="1">
    <location>
        <begin position="191"/>
        <end position="281"/>
    </location>
</feature>
<comment type="caution">
    <text evidence="2">The sequence shown here is derived from an EMBL/GenBank/DDBJ whole genome shotgun (WGS) entry which is preliminary data.</text>
</comment>
<sequence length="419" mass="44769">MNFDQKAVKFLANFYINGGQHWTHGPLRQRPLVPAQPKATVLLWAPQPEVAWEAMWPIGVQELQAHCRVPVGPVHIHECPPICTQDLRELWLERRPPIVTDLQVPGPTKYRVPNASVRECSPHPCFSIGRRHPGRGACPSLSPPPPAPCPGSGARPPAASLRSLPNHAAAPAEGGGRRAWQTLWFQSESPFTQKADFNQERKVEGQPRKSLEGLGAGPGGLEEAVRPGGGAEEGLRGGGGAGAGPGRGLQGVGGGGPGLAERQPGRGWRGLQQPLSQQWPSPADYRPLSRPACPAFSFGGPRPASKALEAPSGRGLLRTEGAGIRAQPPLAPEARKLPSPSPNTYNIFPGCRLRSPRPPAFSLSRSPAFTAWVISPRSPGPAAYHVEDCYDSRFPSAPGVVIQGVRRSKRHDTGPFCTL</sequence>
<reference evidence="2" key="1">
    <citation type="submission" date="2020-12" db="EMBL/GenBank/DDBJ databases">
        <authorList>
            <consortium name="Molecular Ecology Group"/>
        </authorList>
    </citation>
    <scope>NUCLEOTIDE SEQUENCE</scope>
    <source>
        <strain evidence="2">TBG_1078</strain>
    </source>
</reference>
<evidence type="ECO:0000313" key="3">
    <source>
        <dbReference type="Proteomes" id="UP000645828"/>
    </source>
</evidence>
<keyword evidence="3" id="KW-1185">Reference proteome</keyword>
<dbReference type="Proteomes" id="UP000645828">
    <property type="component" value="Unassembled WGS sequence"/>
</dbReference>
<dbReference type="InterPro" id="IPR010736">
    <property type="entry name" value="SHIPPO-rpt"/>
</dbReference>
<dbReference type="EMBL" id="CAJHUB010000649">
    <property type="protein sequence ID" value="CAD7667739.1"/>
    <property type="molecule type" value="Genomic_DNA"/>
</dbReference>
<feature type="compositionally biased region" description="Gly residues" evidence="1">
    <location>
        <begin position="227"/>
        <end position="258"/>
    </location>
</feature>
<feature type="compositionally biased region" description="Low complexity" evidence="1">
    <location>
        <begin position="150"/>
        <end position="161"/>
    </location>
</feature>
<accession>A0A811XYJ4</accession>
<dbReference type="AlphaFoldDB" id="A0A811XYJ4"/>
<evidence type="ECO:0000313" key="2">
    <source>
        <dbReference type="EMBL" id="CAD7667739.1"/>
    </source>
</evidence>
<gene>
    <name evidence="2" type="ORF">NYPRO_LOCUS1028</name>
</gene>
<name>A0A811XYJ4_NYCPR</name>
<evidence type="ECO:0000256" key="1">
    <source>
        <dbReference type="SAM" id="MobiDB-lite"/>
    </source>
</evidence>
<proteinExistence type="predicted"/>
<feature type="region of interest" description="Disordered" evidence="1">
    <location>
        <begin position="136"/>
        <end position="162"/>
    </location>
</feature>
<organism evidence="2 3">
    <name type="scientific">Nyctereutes procyonoides</name>
    <name type="common">Raccoon dog</name>
    <name type="synonym">Canis procyonoides</name>
    <dbReference type="NCBI Taxonomy" id="34880"/>
    <lineage>
        <taxon>Eukaryota</taxon>
        <taxon>Metazoa</taxon>
        <taxon>Chordata</taxon>
        <taxon>Craniata</taxon>
        <taxon>Vertebrata</taxon>
        <taxon>Euteleostomi</taxon>
        <taxon>Mammalia</taxon>
        <taxon>Eutheria</taxon>
        <taxon>Laurasiatheria</taxon>
        <taxon>Carnivora</taxon>
        <taxon>Caniformia</taxon>
        <taxon>Canidae</taxon>
        <taxon>Nyctereutes</taxon>
    </lineage>
</organism>
<feature type="compositionally biased region" description="Basic and acidic residues" evidence="1">
    <location>
        <begin position="197"/>
        <end position="211"/>
    </location>
</feature>
<feature type="compositionally biased region" description="Low complexity" evidence="1">
    <location>
        <begin position="271"/>
        <end position="281"/>
    </location>
</feature>
<dbReference type="Pfam" id="PF07004">
    <property type="entry name" value="SHIPPO-rpt"/>
    <property type="match status" value="3"/>
</dbReference>